<dbReference type="InterPro" id="IPR003313">
    <property type="entry name" value="AraC-bd"/>
</dbReference>
<dbReference type="PANTHER" id="PTHR11019:SF159">
    <property type="entry name" value="TRANSCRIPTIONAL REGULATOR-RELATED"/>
    <property type="match status" value="1"/>
</dbReference>
<protein>
    <submittedName>
        <fullName evidence="5">AraC family transcriptional regulator</fullName>
    </submittedName>
</protein>
<evidence type="ECO:0000256" key="2">
    <source>
        <dbReference type="ARBA" id="ARBA00023125"/>
    </source>
</evidence>
<keyword evidence="3" id="KW-0804">Transcription</keyword>
<evidence type="ECO:0000256" key="1">
    <source>
        <dbReference type="ARBA" id="ARBA00023015"/>
    </source>
</evidence>
<keyword evidence="6" id="KW-1185">Reference proteome</keyword>
<reference evidence="5 6" key="1">
    <citation type="submission" date="2018-06" db="EMBL/GenBank/DDBJ databases">
        <title>Genomic Encyclopedia of Type Strains, Phase III (KMG-III): the genomes of soil and plant-associated and newly described type strains.</title>
        <authorList>
            <person name="Whitman W."/>
        </authorList>
    </citation>
    <scope>NUCLEOTIDE SEQUENCE [LARGE SCALE GENOMIC DNA]</scope>
    <source>
        <strain evidence="5 6">CECT 7342</strain>
    </source>
</reference>
<dbReference type="PROSITE" id="PS00041">
    <property type="entry name" value="HTH_ARAC_FAMILY_1"/>
    <property type="match status" value="1"/>
</dbReference>
<dbReference type="SUPFAM" id="SSF46689">
    <property type="entry name" value="Homeodomain-like"/>
    <property type="match status" value="1"/>
</dbReference>
<dbReference type="Gene3D" id="1.10.10.60">
    <property type="entry name" value="Homeodomain-like"/>
    <property type="match status" value="1"/>
</dbReference>
<gene>
    <name evidence="5" type="ORF">DFP87_11615</name>
</gene>
<evidence type="ECO:0000313" key="6">
    <source>
        <dbReference type="Proteomes" id="UP000252124"/>
    </source>
</evidence>
<proteinExistence type="predicted"/>
<dbReference type="PANTHER" id="PTHR11019">
    <property type="entry name" value="HTH-TYPE TRANSCRIPTIONAL REGULATOR NIMR"/>
    <property type="match status" value="1"/>
</dbReference>
<feature type="domain" description="HTH araC/xylS-type" evidence="4">
    <location>
        <begin position="163"/>
        <end position="260"/>
    </location>
</feature>
<sequence length="264" mass="29836">MGDFLPIDIENLPMREFPQDAPAVVARSFNYENGARQQPHSHERIQLMYSPTGIMRVMTEDGAWMLAPMRALWIPAGVTHEVKMVGSVSMRSAFIMPDAAPWLWKETCALDVNPLMRELILTLNGPPRKGPVQRLSSELLLNLLADTERQHRQLPLPFDRRLRKVCDAVLQAPGNDDTLEQWGERIGASARTLARRMKDETGMSFHHWRLQVRIDEGICRLLQGQSVVNVARALGYASASAFVYMFRNLTGVSPTRYVEQITAA</sequence>
<name>A0ABX9G5J1_9BURK</name>
<dbReference type="InterPro" id="IPR014710">
    <property type="entry name" value="RmlC-like_jellyroll"/>
</dbReference>
<dbReference type="InterPro" id="IPR011051">
    <property type="entry name" value="RmlC_Cupin_sf"/>
</dbReference>
<dbReference type="InterPro" id="IPR018060">
    <property type="entry name" value="HTH_AraC"/>
</dbReference>
<comment type="caution">
    <text evidence="5">The sequence shown here is derived from an EMBL/GenBank/DDBJ whole genome shotgun (WGS) entry which is preliminary data.</text>
</comment>
<accession>A0ABX9G5J1</accession>
<organism evidence="5 6">
    <name type="scientific">Achromobacter marplatensis</name>
    <dbReference type="NCBI Taxonomy" id="470868"/>
    <lineage>
        <taxon>Bacteria</taxon>
        <taxon>Pseudomonadati</taxon>
        <taxon>Pseudomonadota</taxon>
        <taxon>Betaproteobacteria</taxon>
        <taxon>Burkholderiales</taxon>
        <taxon>Alcaligenaceae</taxon>
        <taxon>Achromobacter</taxon>
    </lineage>
</organism>
<dbReference type="Pfam" id="PF02311">
    <property type="entry name" value="AraC_binding"/>
    <property type="match status" value="1"/>
</dbReference>
<dbReference type="Gene3D" id="2.60.120.10">
    <property type="entry name" value="Jelly Rolls"/>
    <property type="match status" value="1"/>
</dbReference>
<dbReference type="SUPFAM" id="SSF51182">
    <property type="entry name" value="RmlC-like cupins"/>
    <property type="match status" value="1"/>
</dbReference>
<dbReference type="PROSITE" id="PS01124">
    <property type="entry name" value="HTH_ARAC_FAMILY_2"/>
    <property type="match status" value="1"/>
</dbReference>
<dbReference type="Pfam" id="PF12833">
    <property type="entry name" value="HTH_18"/>
    <property type="match status" value="1"/>
</dbReference>
<dbReference type="CDD" id="cd06124">
    <property type="entry name" value="cupin_NimR-like_N"/>
    <property type="match status" value="1"/>
</dbReference>
<keyword evidence="2" id="KW-0238">DNA-binding</keyword>
<evidence type="ECO:0000256" key="3">
    <source>
        <dbReference type="ARBA" id="ARBA00023163"/>
    </source>
</evidence>
<dbReference type="Proteomes" id="UP000252124">
    <property type="component" value="Unassembled WGS sequence"/>
</dbReference>
<dbReference type="SMART" id="SM00342">
    <property type="entry name" value="HTH_ARAC"/>
    <property type="match status" value="1"/>
</dbReference>
<keyword evidence="1" id="KW-0805">Transcription regulation</keyword>
<dbReference type="InterPro" id="IPR018062">
    <property type="entry name" value="HTH_AraC-typ_CS"/>
</dbReference>
<dbReference type="EMBL" id="QNRM01000016">
    <property type="protein sequence ID" value="RBP13911.1"/>
    <property type="molecule type" value="Genomic_DNA"/>
</dbReference>
<evidence type="ECO:0000313" key="5">
    <source>
        <dbReference type="EMBL" id="RBP13911.1"/>
    </source>
</evidence>
<dbReference type="InterPro" id="IPR009057">
    <property type="entry name" value="Homeodomain-like_sf"/>
</dbReference>
<evidence type="ECO:0000259" key="4">
    <source>
        <dbReference type="PROSITE" id="PS01124"/>
    </source>
</evidence>